<dbReference type="Gene3D" id="2.60.120.260">
    <property type="entry name" value="Galactose-binding domain-like"/>
    <property type="match status" value="1"/>
</dbReference>
<dbReference type="Pfam" id="PF01120">
    <property type="entry name" value="Alpha_L_fucos"/>
    <property type="match status" value="1"/>
</dbReference>
<evidence type="ECO:0000256" key="1">
    <source>
        <dbReference type="ARBA" id="ARBA00007951"/>
    </source>
</evidence>
<dbReference type="RefSeq" id="WP_119437018.1">
    <property type="nucleotide sequence ID" value="NZ_QWGR01000003.1"/>
</dbReference>
<dbReference type="SUPFAM" id="SSF49785">
    <property type="entry name" value="Galactose-binding domain-like"/>
    <property type="match status" value="1"/>
</dbReference>
<sequence>MKKLTFSVLLLLLAAVAFSQNQSDQLFFKDRLQPVSEENIFKTDGYYNWCSSMVKGDDGKYHLFYSRWPKKYTFLSWLTHSEVAHAVSDSPTGPWKYKETVLQSRGKGHWDAITVHNPKIKKFGDKYYLYYVSTNMGDHDYSEEELIETARIGYSHPNWKNYLRPNQRTGVAVANSINGPWTRMDQPLIEPSGPITTLTVNPAITQGKDGKFYLIVKGDKPNETRFIRNQAIAVSDSPTGPFEMQKKPVIDYLDTEDMSMWYDARRNYFYGVFHAHSFIGMVSSPDGINWKKATEYVLTPKKLPMQDGWELVPDRLERPFIYVEDNEPQVLSLAVKKGDEAYIIFVPVKQHKIPVPNKRQQAWQEAEMGAVFHYDLHVFDGEKYGQGNNRIDPVFDYQVFKPQKLNTDQWVKAAKDAGCTFAIVTATHETGFALYQSDVNPYCMKALKFQDGKGDIVRDFVNSCHKYGIKPGVYLGIRWNSFIGVHDFKVNGEGEFRENRQKWYNHMVEGMVKEICTNYGELFEIWFDGGADSPENGAPDVLPIVQQYQPNCLFYHNKQLAEARWGGSESGTVSYPCWSTFPYCSTGAGESARANIGKNNFQLLKEGDPNGAFWVPAMSDAPLRGYNGRHEWFWEPGDEAHIFPLENLVNMYYQSVGRNSTLIIGLTPDPEGLLPEPDVQRLKEWGDEIRHRFSNPLGTCSGSGNKVELDLGTLQKVNHIIIQEDIAQGERIRKYRVEAQVKGKWVTVANGQSVGHKRIQHFNDVESKKFRLVVDEAIEKPLVKTLAAYYVDGRQ</sequence>
<dbReference type="InterPro" id="IPR008979">
    <property type="entry name" value="Galactose-bd-like_sf"/>
</dbReference>
<evidence type="ECO:0000256" key="5">
    <source>
        <dbReference type="ARBA" id="ARBA00023295"/>
    </source>
</evidence>
<proteinExistence type="inferred from homology"/>
<dbReference type="GO" id="GO:0006004">
    <property type="term" value="P:fucose metabolic process"/>
    <property type="evidence" value="ECO:0007669"/>
    <property type="project" value="TreeGrafter"/>
</dbReference>
<evidence type="ECO:0000313" key="8">
    <source>
        <dbReference type="EMBL" id="RIJ49132.1"/>
    </source>
</evidence>
<keyword evidence="5" id="KW-0326">Glycosidase</keyword>
<comment type="similarity">
    <text evidence="1">Belongs to the glycosyl hydrolase 29 family.</text>
</comment>
<dbReference type="GO" id="GO:0004560">
    <property type="term" value="F:alpha-L-fucosidase activity"/>
    <property type="evidence" value="ECO:0007669"/>
    <property type="project" value="InterPro"/>
</dbReference>
<keyword evidence="9" id="KW-1185">Reference proteome</keyword>
<dbReference type="SUPFAM" id="SSF51445">
    <property type="entry name" value="(Trans)glycosidases"/>
    <property type="match status" value="1"/>
</dbReference>
<feature type="signal peptide" evidence="6">
    <location>
        <begin position="1"/>
        <end position="19"/>
    </location>
</feature>
<feature type="chain" id="PRO_5017479799" description="alpha-L-fucosidase" evidence="6">
    <location>
        <begin position="20"/>
        <end position="795"/>
    </location>
</feature>
<dbReference type="PANTHER" id="PTHR10030">
    <property type="entry name" value="ALPHA-L-FUCOSIDASE"/>
    <property type="match status" value="1"/>
</dbReference>
<dbReference type="InterPro" id="IPR000933">
    <property type="entry name" value="Glyco_hydro_29"/>
</dbReference>
<dbReference type="InterPro" id="IPR017853">
    <property type="entry name" value="GH"/>
</dbReference>
<evidence type="ECO:0000256" key="4">
    <source>
        <dbReference type="ARBA" id="ARBA00022801"/>
    </source>
</evidence>
<reference evidence="8 9" key="1">
    <citation type="submission" date="2018-08" db="EMBL/GenBank/DDBJ databases">
        <title>Pallidiluteibacterium maritimus gen. nov., sp. nov., isolated from coastal sediment.</title>
        <authorList>
            <person name="Zhou L.Y."/>
        </authorList>
    </citation>
    <scope>NUCLEOTIDE SEQUENCE [LARGE SCALE GENOMIC DNA]</scope>
    <source>
        <strain evidence="8 9">XSD2</strain>
    </source>
</reference>
<dbReference type="Proteomes" id="UP000265926">
    <property type="component" value="Unassembled WGS sequence"/>
</dbReference>
<name>A0A399T2Z1_9BACT</name>
<keyword evidence="3 6" id="KW-0732">Signal</keyword>
<evidence type="ECO:0000313" key="9">
    <source>
        <dbReference type="Proteomes" id="UP000265926"/>
    </source>
</evidence>
<organism evidence="8 9">
    <name type="scientific">Maribellus luteus</name>
    <dbReference type="NCBI Taxonomy" id="2305463"/>
    <lineage>
        <taxon>Bacteria</taxon>
        <taxon>Pseudomonadati</taxon>
        <taxon>Bacteroidota</taxon>
        <taxon>Bacteroidia</taxon>
        <taxon>Marinilabiliales</taxon>
        <taxon>Prolixibacteraceae</taxon>
        <taxon>Maribellus</taxon>
    </lineage>
</organism>
<dbReference type="GO" id="GO:0005764">
    <property type="term" value="C:lysosome"/>
    <property type="evidence" value="ECO:0007669"/>
    <property type="project" value="TreeGrafter"/>
</dbReference>
<dbReference type="EMBL" id="QWGR01000003">
    <property type="protein sequence ID" value="RIJ49132.1"/>
    <property type="molecule type" value="Genomic_DNA"/>
</dbReference>
<feature type="domain" description="Glycoside hydrolase family 29 N-terminal" evidence="7">
    <location>
        <begin position="363"/>
        <end position="687"/>
    </location>
</feature>
<evidence type="ECO:0000256" key="6">
    <source>
        <dbReference type="SAM" id="SignalP"/>
    </source>
</evidence>
<evidence type="ECO:0000256" key="2">
    <source>
        <dbReference type="ARBA" id="ARBA00012662"/>
    </source>
</evidence>
<dbReference type="GO" id="GO:0016139">
    <property type="term" value="P:glycoside catabolic process"/>
    <property type="evidence" value="ECO:0007669"/>
    <property type="project" value="TreeGrafter"/>
</dbReference>
<dbReference type="AlphaFoldDB" id="A0A399T2Z1"/>
<dbReference type="InterPro" id="IPR057739">
    <property type="entry name" value="Glyco_hydro_29_N"/>
</dbReference>
<evidence type="ECO:0000259" key="7">
    <source>
        <dbReference type="Pfam" id="PF01120"/>
    </source>
</evidence>
<dbReference type="CDD" id="cd08994">
    <property type="entry name" value="GH43_62_32_68_117_130-like"/>
    <property type="match status" value="1"/>
</dbReference>
<dbReference type="EC" id="3.2.1.51" evidence="2"/>
<dbReference type="OrthoDB" id="9794572at2"/>
<dbReference type="InterPro" id="IPR023296">
    <property type="entry name" value="Glyco_hydro_beta-prop_sf"/>
</dbReference>
<keyword evidence="4" id="KW-0378">Hydrolase</keyword>
<dbReference type="SUPFAM" id="SSF75005">
    <property type="entry name" value="Arabinanase/levansucrase/invertase"/>
    <property type="match status" value="1"/>
</dbReference>
<comment type="caution">
    <text evidence="8">The sequence shown here is derived from an EMBL/GenBank/DDBJ whole genome shotgun (WGS) entry which is preliminary data.</text>
</comment>
<protein>
    <recommendedName>
        <fullName evidence="2">alpha-L-fucosidase</fullName>
        <ecNumber evidence="2">3.2.1.51</ecNumber>
    </recommendedName>
</protein>
<evidence type="ECO:0000256" key="3">
    <source>
        <dbReference type="ARBA" id="ARBA00022729"/>
    </source>
</evidence>
<gene>
    <name evidence="8" type="ORF">D1614_06095</name>
</gene>
<dbReference type="PANTHER" id="PTHR10030:SF37">
    <property type="entry name" value="ALPHA-L-FUCOSIDASE-RELATED"/>
    <property type="match status" value="1"/>
</dbReference>
<accession>A0A399T2Z1</accession>
<dbReference type="Gene3D" id="2.115.10.20">
    <property type="entry name" value="Glycosyl hydrolase domain, family 43"/>
    <property type="match status" value="1"/>
</dbReference>
<dbReference type="SMART" id="SM00812">
    <property type="entry name" value="Alpha_L_fucos"/>
    <property type="match status" value="1"/>
</dbReference>
<dbReference type="Gene3D" id="3.20.20.80">
    <property type="entry name" value="Glycosidases"/>
    <property type="match status" value="1"/>
</dbReference>